<dbReference type="EMBL" id="LR721753">
    <property type="protein sequence ID" value="VVV07040.1"/>
    <property type="molecule type" value="Genomic_DNA"/>
</dbReference>
<evidence type="ECO:0000313" key="1">
    <source>
        <dbReference type="EMBL" id="VVV07040.1"/>
    </source>
</evidence>
<reference evidence="1" key="1">
    <citation type="submission" date="2019-09" db="EMBL/GenBank/DDBJ databases">
        <authorList>
            <person name="Hjerde E."/>
        </authorList>
    </citation>
    <scope>NUCLEOTIDE SEQUENCE [LARGE SCALE GENOMIC DNA]</scope>
    <source>
        <strain evidence="1">06/09/160</strain>
        <plasmid evidence="1">pAWOD_2</plasmid>
    </source>
</reference>
<accession>A0A5Q4ZYW7</accession>
<proteinExistence type="predicted"/>
<keyword evidence="1" id="KW-0614">Plasmid</keyword>
<dbReference type="RefSeq" id="WP_192957922.1">
    <property type="nucleotide sequence ID" value="NZ_LR721753.1"/>
</dbReference>
<protein>
    <submittedName>
        <fullName evidence="1">Uncharacterized protein</fullName>
    </submittedName>
</protein>
<geneLocation type="plasmid" evidence="1">
    <name>pAWOD_2</name>
</geneLocation>
<sequence>MCNQNELSIHISSDELTKAVKVKQIRAYVLKQNKELTFTDPTNLVIKPFKSEQALNHVKAVIDEVLNNMCESLNSDAATECSDLYNCCDCGSGNCGCRYCFSCNACSECLSDDE</sequence>
<dbReference type="AlphaFoldDB" id="A0A5Q4ZYW7"/>
<gene>
    <name evidence="1" type="ORF">AW0309160_04534</name>
</gene>
<name>A0A5Q4ZYW7_9GAMM</name>
<organism evidence="1">
    <name type="scientific">Aliivibrio wodanis</name>
    <dbReference type="NCBI Taxonomy" id="80852"/>
    <lineage>
        <taxon>Bacteria</taxon>
        <taxon>Pseudomonadati</taxon>
        <taxon>Pseudomonadota</taxon>
        <taxon>Gammaproteobacteria</taxon>
        <taxon>Vibrionales</taxon>
        <taxon>Vibrionaceae</taxon>
        <taxon>Aliivibrio</taxon>
    </lineage>
</organism>